<protein>
    <recommendedName>
        <fullName evidence="1">JAB1/MPN/MOV34 metalloenzyme domain-containing protein</fullName>
    </recommendedName>
</protein>
<feature type="domain" description="JAB1/MPN/MOV34 metalloenzyme" evidence="1">
    <location>
        <begin position="67"/>
        <end position="100"/>
    </location>
</feature>
<reference evidence="2 3" key="1">
    <citation type="submission" date="2019-06" db="EMBL/GenBank/DDBJ databases">
        <title>A chromosomal-level reference genome of Carpinus fangiana (Coryloideae, Betulaceae).</title>
        <authorList>
            <person name="Yang X."/>
            <person name="Wang Z."/>
            <person name="Zhang L."/>
            <person name="Hao G."/>
            <person name="Liu J."/>
            <person name="Yang Y."/>
        </authorList>
    </citation>
    <scope>NUCLEOTIDE SEQUENCE [LARGE SCALE GENOMIC DNA]</scope>
    <source>
        <strain evidence="2">Cfa_2016G</strain>
        <tissue evidence="2">Leaf</tissue>
    </source>
</reference>
<sequence>MARVVSERGLSAAATPKCAAFDPDQLRSAREDIKELLKNNFCHPILCPLKKMTRIQAYGFLTTTIMNRCFQCSTKEHVVGWYSTGPKLPDNDLEVHRLFHK</sequence>
<dbReference type="InterPro" id="IPR000555">
    <property type="entry name" value="JAMM/MPN+_dom"/>
</dbReference>
<evidence type="ECO:0000259" key="1">
    <source>
        <dbReference type="Pfam" id="PF01398"/>
    </source>
</evidence>
<dbReference type="GO" id="GO:0008237">
    <property type="term" value="F:metallopeptidase activity"/>
    <property type="evidence" value="ECO:0007669"/>
    <property type="project" value="InterPro"/>
</dbReference>
<name>A0A5N6R2E2_9ROSI</name>
<dbReference type="Gene3D" id="3.40.140.10">
    <property type="entry name" value="Cytidine Deaminase, domain 2"/>
    <property type="match status" value="1"/>
</dbReference>
<accession>A0A5N6R2E2</accession>
<dbReference type="OrthoDB" id="1744957at2759"/>
<dbReference type="Proteomes" id="UP000327013">
    <property type="component" value="Chromosome 3"/>
</dbReference>
<dbReference type="Pfam" id="PF01398">
    <property type="entry name" value="JAB"/>
    <property type="match status" value="1"/>
</dbReference>
<keyword evidence="3" id="KW-1185">Reference proteome</keyword>
<evidence type="ECO:0000313" key="2">
    <source>
        <dbReference type="EMBL" id="KAE8022871.1"/>
    </source>
</evidence>
<dbReference type="EMBL" id="CM017323">
    <property type="protein sequence ID" value="KAE8022871.1"/>
    <property type="molecule type" value="Genomic_DNA"/>
</dbReference>
<organism evidence="2 3">
    <name type="scientific">Carpinus fangiana</name>
    <dbReference type="NCBI Taxonomy" id="176857"/>
    <lineage>
        <taxon>Eukaryota</taxon>
        <taxon>Viridiplantae</taxon>
        <taxon>Streptophyta</taxon>
        <taxon>Embryophyta</taxon>
        <taxon>Tracheophyta</taxon>
        <taxon>Spermatophyta</taxon>
        <taxon>Magnoliopsida</taxon>
        <taxon>eudicotyledons</taxon>
        <taxon>Gunneridae</taxon>
        <taxon>Pentapetalae</taxon>
        <taxon>rosids</taxon>
        <taxon>fabids</taxon>
        <taxon>Fagales</taxon>
        <taxon>Betulaceae</taxon>
        <taxon>Carpinus</taxon>
    </lineage>
</organism>
<proteinExistence type="predicted"/>
<gene>
    <name evidence="2" type="ORF">FH972_008632</name>
</gene>
<evidence type="ECO:0000313" key="3">
    <source>
        <dbReference type="Proteomes" id="UP000327013"/>
    </source>
</evidence>
<dbReference type="AlphaFoldDB" id="A0A5N6R2E2"/>